<dbReference type="EMBL" id="CAJNOT010000453">
    <property type="protein sequence ID" value="CAF0987150.1"/>
    <property type="molecule type" value="Genomic_DNA"/>
</dbReference>
<evidence type="ECO:0008006" key="4">
    <source>
        <dbReference type="Google" id="ProtNLM"/>
    </source>
</evidence>
<sequence>MDLTGIPAYHTVIKDLFPTLHNGTEVPKLIDNIVKSGGKGITNGNGFYQYTPEEARLWRETHQEFSYDIRELVHKYPDDVVKRKLEQQEKDRSNADTLSLQPE</sequence>
<protein>
    <recommendedName>
        <fullName evidence="4">3-hydroxyacyl-CoA dehydrogenase C-terminal domain-containing protein</fullName>
    </recommendedName>
</protein>
<dbReference type="AlphaFoldDB" id="A0A818XRP1"/>
<dbReference type="EMBL" id="CAJOBD010000952">
    <property type="protein sequence ID" value="CAF3740393.1"/>
    <property type="molecule type" value="Genomic_DNA"/>
</dbReference>
<dbReference type="InterPro" id="IPR008927">
    <property type="entry name" value="6-PGluconate_DH-like_C_sf"/>
</dbReference>
<dbReference type="SUPFAM" id="SSF48179">
    <property type="entry name" value="6-phosphogluconate dehydrogenase C-terminal domain-like"/>
    <property type="match status" value="1"/>
</dbReference>
<evidence type="ECO:0000313" key="1">
    <source>
        <dbReference type="EMBL" id="CAF0987150.1"/>
    </source>
</evidence>
<dbReference type="Gene3D" id="1.10.1040.10">
    <property type="entry name" value="N-(1-d-carboxylethyl)-l-norvaline Dehydrogenase, domain 2"/>
    <property type="match status" value="1"/>
</dbReference>
<evidence type="ECO:0000313" key="2">
    <source>
        <dbReference type="EMBL" id="CAF3740393.1"/>
    </source>
</evidence>
<evidence type="ECO:0000313" key="3">
    <source>
        <dbReference type="Proteomes" id="UP000663836"/>
    </source>
</evidence>
<comment type="caution">
    <text evidence="2">The sequence shown here is derived from an EMBL/GenBank/DDBJ whole genome shotgun (WGS) entry which is preliminary data.</text>
</comment>
<organism evidence="2 3">
    <name type="scientific">Rotaria sordida</name>
    <dbReference type="NCBI Taxonomy" id="392033"/>
    <lineage>
        <taxon>Eukaryota</taxon>
        <taxon>Metazoa</taxon>
        <taxon>Spiralia</taxon>
        <taxon>Gnathifera</taxon>
        <taxon>Rotifera</taxon>
        <taxon>Eurotatoria</taxon>
        <taxon>Bdelloidea</taxon>
        <taxon>Philodinida</taxon>
        <taxon>Philodinidae</taxon>
        <taxon>Rotaria</taxon>
    </lineage>
</organism>
<proteinExistence type="predicted"/>
<accession>A0A818XRP1</accession>
<name>A0A818XRP1_9BILA</name>
<dbReference type="Proteomes" id="UP000663864">
    <property type="component" value="Unassembled WGS sequence"/>
</dbReference>
<dbReference type="Proteomes" id="UP000663836">
    <property type="component" value="Unassembled WGS sequence"/>
</dbReference>
<reference evidence="2" key="1">
    <citation type="submission" date="2021-02" db="EMBL/GenBank/DDBJ databases">
        <authorList>
            <person name="Nowell W R."/>
        </authorList>
    </citation>
    <scope>NUCLEOTIDE SEQUENCE</scope>
</reference>
<gene>
    <name evidence="2" type="ORF">JBS370_LOCUS11960</name>
    <name evidence="1" type="ORF">ZHD862_LOCUS11821</name>
</gene>
<dbReference type="InterPro" id="IPR013328">
    <property type="entry name" value="6PGD_dom2"/>
</dbReference>